<feature type="repeat" description="TPR" evidence="3">
    <location>
        <begin position="24"/>
        <end position="57"/>
    </location>
</feature>
<dbReference type="InterPro" id="IPR052346">
    <property type="entry name" value="O-mannosyl-transferase_TMTC"/>
</dbReference>
<dbReference type="InterPro" id="IPR011990">
    <property type="entry name" value="TPR-like_helical_dom_sf"/>
</dbReference>
<evidence type="ECO:0000313" key="5">
    <source>
        <dbReference type="Proteomes" id="UP000013827"/>
    </source>
</evidence>
<protein>
    <recommendedName>
        <fullName evidence="6">Tetratricopeptide repeat protein</fullName>
    </recommendedName>
</protein>
<dbReference type="AlphaFoldDB" id="A0A0D3JBU0"/>
<dbReference type="PANTHER" id="PTHR44227:SF3">
    <property type="entry name" value="PROTEIN O-MANNOSYL-TRANSFERASE TMTC4"/>
    <property type="match status" value="1"/>
</dbReference>
<dbReference type="PaxDb" id="2903-EOD20975"/>
<evidence type="ECO:0000256" key="3">
    <source>
        <dbReference type="PROSITE-ProRule" id="PRU00339"/>
    </source>
</evidence>
<evidence type="ECO:0008006" key="6">
    <source>
        <dbReference type="Google" id="ProtNLM"/>
    </source>
</evidence>
<dbReference type="STRING" id="2903.R1E2E1"/>
<keyword evidence="2 3" id="KW-0802">TPR repeat</keyword>
<dbReference type="SUPFAM" id="SSF48452">
    <property type="entry name" value="TPR-like"/>
    <property type="match status" value="1"/>
</dbReference>
<dbReference type="Proteomes" id="UP000013827">
    <property type="component" value="Unassembled WGS sequence"/>
</dbReference>
<evidence type="ECO:0000256" key="2">
    <source>
        <dbReference type="ARBA" id="ARBA00022803"/>
    </source>
</evidence>
<reference evidence="4" key="2">
    <citation type="submission" date="2024-10" db="UniProtKB">
        <authorList>
            <consortium name="EnsemblProtists"/>
        </authorList>
    </citation>
    <scope>IDENTIFICATION</scope>
</reference>
<dbReference type="Gene3D" id="1.25.40.10">
    <property type="entry name" value="Tetratricopeptide repeat domain"/>
    <property type="match status" value="2"/>
</dbReference>
<feature type="repeat" description="TPR" evidence="3">
    <location>
        <begin position="59"/>
        <end position="92"/>
    </location>
</feature>
<dbReference type="GeneID" id="17266522"/>
<evidence type="ECO:0000313" key="4">
    <source>
        <dbReference type="EnsemblProtists" id="EOD20975"/>
    </source>
</evidence>
<evidence type="ECO:0000256" key="1">
    <source>
        <dbReference type="ARBA" id="ARBA00022737"/>
    </source>
</evidence>
<dbReference type="PROSITE" id="PS50005">
    <property type="entry name" value="TPR"/>
    <property type="match status" value="2"/>
</dbReference>
<sequence length="145" mass="15574">MNLWFLPPSLQSFRAALQARPDYAAGQLHFGDALLKHGKHTEAVGAFEAALALRPQGYHAASHNLGSALHALGDFEGAERHFRAAAELRPAAPKGWNALGLVRMAIPGRRAEARAAFEEALRLMPASQEYAANLANAADEPKAEL</sequence>
<dbReference type="HOGENOM" id="CLU_1790528_0_0_1"/>
<dbReference type="SMART" id="SM00028">
    <property type="entry name" value="TPR"/>
    <property type="match status" value="3"/>
</dbReference>
<dbReference type="InterPro" id="IPR019734">
    <property type="entry name" value="TPR_rpt"/>
</dbReference>
<accession>A0A0D3JBU0</accession>
<organism evidence="4 5">
    <name type="scientific">Emiliania huxleyi (strain CCMP1516)</name>
    <dbReference type="NCBI Taxonomy" id="280463"/>
    <lineage>
        <taxon>Eukaryota</taxon>
        <taxon>Haptista</taxon>
        <taxon>Haptophyta</taxon>
        <taxon>Prymnesiophyceae</taxon>
        <taxon>Isochrysidales</taxon>
        <taxon>Noelaerhabdaceae</taxon>
        <taxon>Emiliania</taxon>
    </lineage>
</organism>
<reference evidence="5" key="1">
    <citation type="journal article" date="2013" name="Nature">
        <title>Pan genome of the phytoplankton Emiliania underpins its global distribution.</title>
        <authorList>
            <person name="Read B.A."/>
            <person name="Kegel J."/>
            <person name="Klute M.J."/>
            <person name="Kuo A."/>
            <person name="Lefebvre S.C."/>
            <person name="Maumus F."/>
            <person name="Mayer C."/>
            <person name="Miller J."/>
            <person name="Monier A."/>
            <person name="Salamov A."/>
            <person name="Young J."/>
            <person name="Aguilar M."/>
            <person name="Claverie J.M."/>
            <person name="Frickenhaus S."/>
            <person name="Gonzalez K."/>
            <person name="Herman E.K."/>
            <person name="Lin Y.C."/>
            <person name="Napier J."/>
            <person name="Ogata H."/>
            <person name="Sarno A.F."/>
            <person name="Shmutz J."/>
            <person name="Schroeder D."/>
            <person name="de Vargas C."/>
            <person name="Verret F."/>
            <person name="von Dassow P."/>
            <person name="Valentin K."/>
            <person name="Van de Peer Y."/>
            <person name="Wheeler G."/>
            <person name="Dacks J.B."/>
            <person name="Delwiche C.F."/>
            <person name="Dyhrman S.T."/>
            <person name="Glockner G."/>
            <person name="John U."/>
            <person name="Richards T."/>
            <person name="Worden A.Z."/>
            <person name="Zhang X."/>
            <person name="Grigoriev I.V."/>
            <person name="Allen A.E."/>
            <person name="Bidle K."/>
            <person name="Borodovsky M."/>
            <person name="Bowler C."/>
            <person name="Brownlee C."/>
            <person name="Cock J.M."/>
            <person name="Elias M."/>
            <person name="Gladyshev V.N."/>
            <person name="Groth M."/>
            <person name="Guda C."/>
            <person name="Hadaegh A."/>
            <person name="Iglesias-Rodriguez M.D."/>
            <person name="Jenkins J."/>
            <person name="Jones B.M."/>
            <person name="Lawson T."/>
            <person name="Leese F."/>
            <person name="Lindquist E."/>
            <person name="Lobanov A."/>
            <person name="Lomsadze A."/>
            <person name="Malik S.B."/>
            <person name="Marsh M.E."/>
            <person name="Mackinder L."/>
            <person name="Mock T."/>
            <person name="Mueller-Roeber B."/>
            <person name="Pagarete A."/>
            <person name="Parker M."/>
            <person name="Probert I."/>
            <person name="Quesneville H."/>
            <person name="Raines C."/>
            <person name="Rensing S.A."/>
            <person name="Riano-Pachon D.M."/>
            <person name="Richier S."/>
            <person name="Rokitta S."/>
            <person name="Shiraiwa Y."/>
            <person name="Soanes D.M."/>
            <person name="van der Giezen M."/>
            <person name="Wahlund T.M."/>
            <person name="Williams B."/>
            <person name="Wilson W."/>
            <person name="Wolfe G."/>
            <person name="Wurch L.L."/>
        </authorList>
    </citation>
    <scope>NUCLEOTIDE SEQUENCE</scope>
</reference>
<keyword evidence="5" id="KW-1185">Reference proteome</keyword>
<proteinExistence type="predicted"/>
<dbReference type="PANTHER" id="PTHR44227">
    <property type="match status" value="1"/>
</dbReference>
<dbReference type="Pfam" id="PF14559">
    <property type="entry name" value="TPR_19"/>
    <property type="match status" value="1"/>
</dbReference>
<name>A0A0D3JBU0_EMIH1</name>
<dbReference type="RefSeq" id="XP_005773404.1">
    <property type="nucleotide sequence ID" value="XM_005773347.1"/>
</dbReference>
<dbReference type="EnsemblProtists" id="EOD20975">
    <property type="protein sequence ID" value="EOD20975"/>
    <property type="gene ID" value="EMIHUDRAFT_208035"/>
</dbReference>
<keyword evidence="1" id="KW-0677">Repeat</keyword>
<dbReference type="KEGG" id="ehx:EMIHUDRAFT_208035"/>